<sequence length="236" mass="26385">MSCFFSPSHELLPPLLTSHDIYLSSLVPHELPLLPLSSRLLPPSPSCSDERGSSSHAGISKLMTEISLLLANGKVHQNMYIKSVWITGVRLSLIWKSSSRRRKDGEEEQDNDICARIVEHALEVINQDSSTNVAIITNSIPGVYCAGADLKMLGNSFQRKLRIVKMGVLHFWMIRHKKVVSFDNFMRHCGLLANEPIFDVGLSHFDVNNDDDDDSALSKNGILINKKNLYDSDTLL</sequence>
<protein>
    <submittedName>
        <fullName evidence="1">Uncharacterized protein</fullName>
    </submittedName>
</protein>
<dbReference type="InterPro" id="IPR029045">
    <property type="entry name" value="ClpP/crotonase-like_dom_sf"/>
</dbReference>
<proteinExistence type="predicted"/>
<keyword evidence="2" id="KW-1185">Reference proteome</keyword>
<dbReference type="Gene3D" id="3.90.226.10">
    <property type="entry name" value="2-enoyl-CoA Hydratase, Chain A, domain 1"/>
    <property type="match status" value="1"/>
</dbReference>
<dbReference type="EMBL" id="SDMP01000015">
    <property type="protein sequence ID" value="RYR09573.1"/>
    <property type="molecule type" value="Genomic_DNA"/>
</dbReference>
<gene>
    <name evidence="1" type="ORF">Ahy_B05g077940</name>
</gene>
<evidence type="ECO:0000313" key="2">
    <source>
        <dbReference type="Proteomes" id="UP000289738"/>
    </source>
</evidence>
<accession>A0A444Z5Y2</accession>
<dbReference type="AlphaFoldDB" id="A0A444Z5Y2"/>
<evidence type="ECO:0000313" key="1">
    <source>
        <dbReference type="EMBL" id="RYR09573.1"/>
    </source>
</evidence>
<name>A0A444Z5Y2_ARAHY</name>
<comment type="caution">
    <text evidence="1">The sequence shown here is derived from an EMBL/GenBank/DDBJ whole genome shotgun (WGS) entry which is preliminary data.</text>
</comment>
<reference evidence="1 2" key="1">
    <citation type="submission" date="2019-01" db="EMBL/GenBank/DDBJ databases">
        <title>Sequencing of cultivated peanut Arachis hypogaea provides insights into genome evolution and oil improvement.</title>
        <authorList>
            <person name="Chen X."/>
        </authorList>
    </citation>
    <scope>NUCLEOTIDE SEQUENCE [LARGE SCALE GENOMIC DNA]</scope>
    <source>
        <strain evidence="2">cv. Fuhuasheng</strain>
        <tissue evidence="1">Leaves</tissue>
    </source>
</reference>
<dbReference type="Proteomes" id="UP000289738">
    <property type="component" value="Chromosome B05"/>
</dbReference>
<organism evidence="1 2">
    <name type="scientific">Arachis hypogaea</name>
    <name type="common">Peanut</name>
    <dbReference type="NCBI Taxonomy" id="3818"/>
    <lineage>
        <taxon>Eukaryota</taxon>
        <taxon>Viridiplantae</taxon>
        <taxon>Streptophyta</taxon>
        <taxon>Embryophyta</taxon>
        <taxon>Tracheophyta</taxon>
        <taxon>Spermatophyta</taxon>
        <taxon>Magnoliopsida</taxon>
        <taxon>eudicotyledons</taxon>
        <taxon>Gunneridae</taxon>
        <taxon>Pentapetalae</taxon>
        <taxon>rosids</taxon>
        <taxon>fabids</taxon>
        <taxon>Fabales</taxon>
        <taxon>Fabaceae</taxon>
        <taxon>Papilionoideae</taxon>
        <taxon>50 kb inversion clade</taxon>
        <taxon>dalbergioids sensu lato</taxon>
        <taxon>Dalbergieae</taxon>
        <taxon>Pterocarpus clade</taxon>
        <taxon>Arachis</taxon>
    </lineage>
</organism>
<dbReference type="SUPFAM" id="SSF52096">
    <property type="entry name" value="ClpP/crotonase"/>
    <property type="match status" value="1"/>
</dbReference>